<feature type="transmembrane region" description="Helical" evidence="8">
    <location>
        <begin position="147"/>
        <end position="169"/>
    </location>
</feature>
<evidence type="ECO:0000256" key="8">
    <source>
        <dbReference type="SAM" id="Phobius"/>
    </source>
</evidence>
<feature type="region of interest" description="Disordered" evidence="7">
    <location>
        <begin position="476"/>
        <end position="513"/>
    </location>
</feature>
<evidence type="ECO:0000256" key="4">
    <source>
        <dbReference type="ARBA" id="ARBA00022692"/>
    </source>
</evidence>
<dbReference type="PROSITE" id="PS50885">
    <property type="entry name" value="HAMP"/>
    <property type="match status" value="1"/>
</dbReference>
<dbReference type="Proteomes" id="UP000473325">
    <property type="component" value="Unassembled WGS sequence"/>
</dbReference>
<dbReference type="Pfam" id="PF00672">
    <property type="entry name" value="HAMP"/>
    <property type="match status" value="1"/>
</dbReference>
<evidence type="ECO:0000259" key="10">
    <source>
        <dbReference type="PROSITE" id="PS50885"/>
    </source>
</evidence>
<dbReference type="SMART" id="SM00044">
    <property type="entry name" value="CYCc"/>
    <property type="match status" value="1"/>
</dbReference>
<feature type="transmembrane region" description="Helical" evidence="8">
    <location>
        <begin position="31"/>
        <end position="53"/>
    </location>
</feature>
<keyword evidence="6 8" id="KW-0472">Membrane</keyword>
<gene>
    <name evidence="11" type="ORF">GRQ65_01005</name>
</gene>
<evidence type="ECO:0000256" key="5">
    <source>
        <dbReference type="ARBA" id="ARBA00022989"/>
    </source>
</evidence>
<sequence>MGSLTRSGPYGSRLLGPAHQSTRALRVRVQLLLTVLLVVTNVIGAGAVVSILLLVRPREALDPDLVLSTFIAVPVYVVLAVVVGATVGTRNAFDALRWAYEDREPTETDRLRTLRVPRTLTAVQAGLWAVATALFSGLALLLDPQLFTTELLAVGITGALICAIAYLVTEFVLRPVAARALVDGVPAPGRGSGVRRRMIGFWAIGSGVPAAGMVVVGILALADDQLTLTRLAVVSLVLGTVVLVVGLFITALNARAVVGPISSVRHGLRRLEEGEFGADIPVYDGTELGLLQSGFNRVSAGLAERERIRDLFGRHVGQEVAEAAMAAGVELGGEVRTVSVLFVDLKGSTALATERPPGEVVEVLNRFCAVVVAEVDRCHGLVNKFMGDAVLAVFGAPVEREDHATDALRAARAMADRLRAELAEIDFGVGVATGEAVAGNVGDRERFEYTVIGDAVNSAARLTELAKDRPERVVATAASHEAASSDEQDCWVPGGEETLRGRSEPTRLVVPRR</sequence>
<feature type="domain" description="Guanylate cyclase" evidence="9">
    <location>
        <begin position="339"/>
        <end position="463"/>
    </location>
</feature>
<evidence type="ECO:0000259" key="9">
    <source>
        <dbReference type="PROSITE" id="PS50125"/>
    </source>
</evidence>
<feature type="transmembrane region" description="Helical" evidence="8">
    <location>
        <begin position="120"/>
        <end position="141"/>
    </location>
</feature>
<evidence type="ECO:0000256" key="1">
    <source>
        <dbReference type="ARBA" id="ARBA00004651"/>
    </source>
</evidence>
<dbReference type="Gene3D" id="3.30.70.1230">
    <property type="entry name" value="Nucleotide cyclase"/>
    <property type="match status" value="1"/>
</dbReference>
<evidence type="ECO:0000256" key="2">
    <source>
        <dbReference type="ARBA" id="ARBA00005381"/>
    </source>
</evidence>
<keyword evidence="4 8" id="KW-0812">Transmembrane</keyword>
<dbReference type="InterPro" id="IPR029787">
    <property type="entry name" value="Nucleotide_cyclase"/>
</dbReference>
<dbReference type="InterPro" id="IPR003660">
    <property type="entry name" value="HAMP_dom"/>
</dbReference>
<dbReference type="SUPFAM" id="SSF55073">
    <property type="entry name" value="Nucleotide cyclase"/>
    <property type="match status" value="1"/>
</dbReference>
<dbReference type="EMBL" id="WUEK01000001">
    <property type="protein sequence ID" value="MXG88124.1"/>
    <property type="molecule type" value="Genomic_DNA"/>
</dbReference>
<dbReference type="GO" id="GO:0035556">
    <property type="term" value="P:intracellular signal transduction"/>
    <property type="evidence" value="ECO:0007669"/>
    <property type="project" value="InterPro"/>
</dbReference>
<keyword evidence="5 8" id="KW-1133">Transmembrane helix</keyword>
<dbReference type="Gene3D" id="6.10.340.10">
    <property type="match status" value="1"/>
</dbReference>
<dbReference type="AlphaFoldDB" id="A0A6L7F084"/>
<comment type="subcellular location">
    <subcellularLocation>
        <location evidence="1">Cell membrane</location>
        <topology evidence="1">Multi-pass membrane protein</topology>
    </subcellularLocation>
</comment>
<dbReference type="PANTHER" id="PTHR43081">
    <property type="entry name" value="ADENYLATE CYCLASE, TERMINAL-DIFFERENTIATION SPECIFIC-RELATED"/>
    <property type="match status" value="1"/>
</dbReference>
<dbReference type="GO" id="GO:0006171">
    <property type="term" value="P:cAMP biosynthetic process"/>
    <property type="evidence" value="ECO:0007669"/>
    <property type="project" value="TreeGrafter"/>
</dbReference>
<feature type="transmembrane region" description="Helical" evidence="8">
    <location>
        <begin position="199"/>
        <end position="222"/>
    </location>
</feature>
<dbReference type="SUPFAM" id="SSF158472">
    <property type="entry name" value="HAMP domain-like"/>
    <property type="match status" value="1"/>
</dbReference>
<keyword evidence="3" id="KW-1003">Cell membrane</keyword>
<dbReference type="GO" id="GO:0005886">
    <property type="term" value="C:plasma membrane"/>
    <property type="evidence" value="ECO:0007669"/>
    <property type="project" value="UniProtKB-SubCell"/>
</dbReference>
<dbReference type="PANTHER" id="PTHR43081:SF17">
    <property type="entry name" value="BLL5647 PROTEIN"/>
    <property type="match status" value="1"/>
</dbReference>
<dbReference type="GO" id="GO:0004016">
    <property type="term" value="F:adenylate cyclase activity"/>
    <property type="evidence" value="ECO:0007669"/>
    <property type="project" value="UniProtKB-ARBA"/>
</dbReference>
<proteinExistence type="inferred from homology"/>
<reference evidence="11 12" key="1">
    <citation type="submission" date="2019-12" db="EMBL/GenBank/DDBJ databases">
        <authorList>
            <person name="Kun Z."/>
        </authorList>
    </citation>
    <scope>NUCLEOTIDE SEQUENCE [LARGE SCALE GENOMIC DNA]</scope>
    <source>
        <strain evidence="11 12">YIM 123512</strain>
    </source>
</reference>
<evidence type="ECO:0000313" key="12">
    <source>
        <dbReference type="Proteomes" id="UP000473325"/>
    </source>
</evidence>
<accession>A0A6L7F084</accession>
<comment type="caution">
    <text evidence="11">The sequence shown here is derived from an EMBL/GenBank/DDBJ whole genome shotgun (WGS) entry which is preliminary data.</text>
</comment>
<evidence type="ECO:0000256" key="3">
    <source>
        <dbReference type="ARBA" id="ARBA00022475"/>
    </source>
</evidence>
<evidence type="ECO:0000256" key="6">
    <source>
        <dbReference type="ARBA" id="ARBA00023136"/>
    </source>
</evidence>
<dbReference type="CDD" id="cd07302">
    <property type="entry name" value="CHD"/>
    <property type="match status" value="1"/>
</dbReference>
<dbReference type="InterPro" id="IPR001054">
    <property type="entry name" value="A/G_cyclase"/>
</dbReference>
<feature type="transmembrane region" description="Helical" evidence="8">
    <location>
        <begin position="228"/>
        <end position="252"/>
    </location>
</feature>
<dbReference type="Pfam" id="PF00211">
    <property type="entry name" value="Guanylate_cyc"/>
    <property type="match status" value="1"/>
</dbReference>
<dbReference type="InterPro" id="IPR050697">
    <property type="entry name" value="Adenylyl/Guanylyl_Cyclase_3/4"/>
</dbReference>
<keyword evidence="12" id="KW-1185">Reference proteome</keyword>
<name>A0A6L7F084_9ACTN</name>
<organism evidence="11 12">
    <name type="scientific">Nocardioides flavescens</name>
    <dbReference type="NCBI Taxonomy" id="2691959"/>
    <lineage>
        <taxon>Bacteria</taxon>
        <taxon>Bacillati</taxon>
        <taxon>Actinomycetota</taxon>
        <taxon>Actinomycetes</taxon>
        <taxon>Propionibacteriales</taxon>
        <taxon>Nocardioidaceae</taxon>
        <taxon>Nocardioides</taxon>
    </lineage>
</organism>
<evidence type="ECO:0000256" key="7">
    <source>
        <dbReference type="SAM" id="MobiDB-lite"/>
    </source>
</evidence>
<protein>
    <submittedName>
        <fullName evidence="11">HAMP domain-containing protein</fullName>
    </submittedName>
</protein>
<dbReference type="CDD" id="cd06225">
    <property type="entry name" value="HAMP"/>
    <property type="match status" value="1"/>
</dbReference>
<comment type="similarity">
    <text evidence="2">Belongs to the adenylyl cyclase class-3 family.</text>
</comment>
<feature type="domain" description="HAMP" evidence="10">
    <location>
        <begin position="255"/>
        <end position="307"/>
    </location>
</feature>
<evidence type="ECO:0000313" key="11">
    <source>
        <dbReference type="EMBL" id="MXG88124.1"/>
    </source>
</evidence>
<dbReference type="PROSITE" id="PS50125">
    <property type="entry name" value="GUANYLATE_CYCLASE_2"/>
    <property type="match status" value="1"/>
</dbReference>
<dbReference type="SMART" id="SM00304">
    <property type="entry name" value="HAMP"/>
    <property type="match status" value="1"/>
</dbReference>
<feature type="transmembrane region" description="Helical" evidence="8">
    <location>
        <begin position="65"/>
        <end position="87"/>
    </location>
</feature>